<dbReference type="GO" id="GO:0043005">
    <property type="term" value="C:neuron projection"/>
    <property type="evidence" value="ECO:0007669"/>
    <property type="project" value="TreeGrafter"/>
</dbReference>
<evidence type="ECO:0000259" key="16">
    <source>
        <dbReference type="PROSITE" id="PS50835"/>
    </source>
</evidence>
<feature type="domain" description="Ig-like" evidence="16">
    <location>
        <begin position="302"/>
        <end position="407"/>
    </location>
</feature>
<feature type="domain" description="Ig-like" evidence="16">
    <location>
        <begin position="410"/>
        <end position="487"/>
    </location>
</feature>
<feature type="compositionally biased region" description="Low complexity" evidence="12">
    <location>
        <begin position="885"/>
        <end position="896"/>
    </location>
</feature>
<dbReference type="AlphaFoldDB" id="A0A8C9R2J0"/>
<dbReference type="InterPro" id="IPR003599">
    <property type="entry name" value="Ig_sub"/>
</dbReference>
<feature type="domain" description="FHA" evidence="15">
    <location>
        <begin position="126"/>
        <end position="190"/>
    </location>
</feature>
<evidence type="ECO:0000256" key="7">
    <source>
        <dbReference type="ARBA" id="ARBA00022989"/>
    </source>
</evidence>
<name>A0A8C9R2J0_SCLFO</name>
<dbReference type="PANTHER" id="PTHR12231:SF239">
    <property type="entry name" value="NEURAL CELL ADHESION MOLECULE 1"/>
    <property type="match status" value="1"/>
</dbReference>
<evidence type="ECO:0000313" key="18">
    <source>
        <dbReference type="Ensembl" id="ENSSFOP00015004140.2"/>
    </source>
</evidence>
<dbReference type="Proteomes" id="UP000694397">
    <property type="component" value="Chromosome 10"/>
</dbReference>
<feature type="compositionally biased region" description="Polar residues" evidence="12">
    <location>
        <begin position="858"/>
        <end position="872"/>
    </location>
</feature>
<dbReference type="SUPFAM" id="SSF49265">
    <property type="entry name" value="Fibronectin type III"/>
    <property type="match status" value="1"/>
</dbReference>
<evidence type="ECO:0000256" key="2">
    <source>
        <dbReference type="ARBA" id="ARBA00022475"/>
    </source>
</evidence>
<dbReference type="SUPFAM" id="SSF48726">
    <property type="entry name" value="Immunoglobulin"/>
    <property type="match status" value="5"/>
</dbReference>
<dbReference type="SMART" id="SM00409">
    <property type="entry name" value="IG"/>
    <property type="match status" value="5"/>
</dbReference>
<dbReference type="PROSITE" id="PS50835">
    <property type="entry name" value="IG_LIKE"/>
    <property type="match status" value="5"/>
</dbReference>
<evidence type="ECO:0000256" key="12">
    <source>
        <dbReference type="SAM" id="MobiDB-lite"/>
    </source>
</evidence>
<sequence length="963" mass="103906">MIQTNGFIWTWLLFGTAASLQVNITPPYSEISVGQSKFFLCRVDGEAKDIDWFLPNGEKISPNRPDISITRNDEANSTLIIYNADVDKAGDYKCVARNGDTEAQATVKVFVFQQLEIRNAPSPQEFTEGDNADIVCDVVGSPPPMVTWRHKGTRIKPDKDVRYKIQSNNHLQIRGIKKSDEGTYVCEGRVMVRGEISLQPIEVVVNVLPTIRTRQAELNATADMGLTVMLACDADGSPEPTVAWERNNIVLEARNKYGFNEDGSEMTIKDVTKTDEGEYTCIARNKAGGAKQEISLNVFVKPKITYLENQTASELEEQVTLVCEALGDPTPSIVWSFGRRVFTEGEQASWTRPETHKSQDGNVVVRSDARVSSLTLKYVQFTDAGQYVCTARNSVGQDAEAMYLEVRYAPKIQGAVTVYTWEGNSANISCEVLAHPAASVTWFRDGQPLPSSNASNVRIFTTTAASYLEVTPESQNDFGSYNCTAANIIGTESKEFLLIQADVPSAPELLLVKPFSSSAQVQFEEPEATGGVPVLRYKVLWRPVGREAWSRRVYDTVDGHHTLTITGLKPDTRYEVKLVAINGKGEGESSQLLGFVTEPLREPSAPQLEAHLLPAGNALQVRWAEQDDGGSPVTHYIVKYKAKQASAWRPGIRLPSATESAVLSGLDWDTEYHVYVVAENQRGRSQPGTLSFRTPPAPTAAPDSLSPSGLSSGAVAGILVVVFALVLVAVDVACFFLNKCGLLMCLAVNVCGKQGAGAKAKDFDGGIAAFSKDESREPIVEVRTEDETQNHDGVGLMEPSETTPLTESEPAADICATVVDLLPSAVTNSDTMIDPLFTGQGSPSKQGGLACSAAAPVPQSSTPKAAAPSQTIPRVAPLVDLDDAPVSSSTSSQPPSLVAPSSSRVQKNEITQKPPELHKKPSSPKSGAPAPSKGQEILSDSGPQTVGKLPLKPARDRTLPNLG</sequence>
<dbReference type="InterPro" id="IPR036179">
    <property type="entry name" value="Ig-like_dom_sf"/>
</dbReference>
<protein>
    <submittedName>
        <fullName evidence="18">Neural cell adhesion molecule 1b</fullName>
    </submittedName>
</protein>
<dbReference type="FunFam" id="2.60.40.10:FF:000173">
    <property type="entry name" value="Neural cell adhesion molecule 1"/>
    <property type="match status" value="1"/>
</dbReference>
<feature type="chain" id="PRO_5034799214" evidence="14">
    <location>
        <begin position="20"/>
        <end position="963"/>
    </location>
</feature>
<dbReference type="PRINTS" id="PR01838">
    <property type="entry name" value="NCAMFAMILY"/>
</dbReference>
<gene>
    <name evidence="18" type="primary">NCAM1</name>
    <name evidence="18" type="synonym">ncam1b</name>
</gene>
<feature type="domain" description="Ig-like" evidence="16">
    <location>
        <begin position="209"/>
        <end position="297"/>
    </location>
</feature>
<dbReference type="OrthoDB" id="10056271at2759"/>
<dbReference type="Pfam" id="PF13927">
    <property type="entry name" value="Ig_3"/>
    <property type="match status" value="1"/>
</dbReference>
<dbReference type="FunFam" id="2.60.40.10:FF:000159">
    <property type="entry name" value="neural cell adhesion molecule 1 isoform X2"/>
    <property type="match status" value="1"/>
</dbReference>
<accession>A0A8C9R2J0</accession>
<dbReference type="Pfam" id="PF07679">
    <property type="entry name" value="I-set"/>
    <property type="match status" value="4"/>
</dbReference>
<dbReference type="CDD" id="cd00096">
    <property type="entry name" value="Ig"/>
    <property type="match status" value="1"/>
</dbReference>
<feature type="domain" description="Ig-like" evidence="16">
    <location>
        <begin position="20"/>
        <end position="108"/>
    </location>
</feature>
<dbReference type="GO" id="GO:0005886">
    <property type="term" value="C:plasma membrane"/>
    <property type="evidence" value="ECO:0007669"/>
    <property type="project" value="UniProtKB-SubCell"/>
</dbReference>
<dbReference type="InterPro" id="IPR051170">
    <property type="entry name" value="Neural/epithelial_adhesion"/>
</dbReference>
<feature type="region of interest" description="Disordered" evidence="12">
    <location>
        <begin position="837"/>
        <end position="963"/>
    </location>
</feature>
<dbReference type="InterPro" id="IPR007110">
    <property type="entry name" value="Ig-like_dom"/>
</dbReference>
<keyword evidence="3 13" id="KW-0812">Transmembrane</keyword>
<dbReference type="InterPro" id="IPR003598">
    <property type="entry name" value="Ig_sub2"/>
</dbReference>
<feature type="compositionally biased region" description="Polar residues" evidence="12">
    <location>
        <begin position="899"/>
        <end position="911"/>
    </location>
</feature>
<feature type="compositionally biased region" description="Basic and acidic residues" evidence="12">
    <location>
        <begin position="953"/>
        <end position="963"/>
    </location>
</feature>
<keyword evidence="8 13" id="KW-0472">Membrane</keyword>
<dbReference type="CDD" id="cd00063">
    <property type="entry name" value="FN3"/>
    <property type="match status" value="2"/>
</dbReference>
<dbReference type="InterPro" id="IPR000253">
    <property type="entry name" value="FHA_dom"/>
</dbReference>
<evidence type="ECO:0000256" key="4">
    <source>
        <dbReference type="ARBA" id="ARBA00022729"/>
    </source>
</evidence>
<keyword evidence="9" id="KW-1015">Disulfide bond</keyword>
<dbReference type="FunFam" id="2.60.40.10:FF:000636">
    <property type="entry name" value="Neural cell adhesion molecule 2"/>
    <property type="match status" value="1"/>
</dbReference>
<dbReference type="FunFam" id="2.60.40.10:FF:001932">
    <property type="entry name" value="Neural cell adhesion molecule 1a"/>
    <property type="match status" value="1"/>
</dbReference>
<evidence type="ECO:0000256" key="10">
    <source>
        <dbReference type="ARBA" id="ARBA00023180"/>
    </source>
</evidence>
<evidence type="ECO:0000256" key="3">
    <source>
        <dbReference type="ARBA" id="ARBA00022692"/>
    </source>
</evidence>
<evidence type="ECO:0000256" key="8">
    <source>
        <dbReference type="ARBA" id="ARBA00023136"/>
    </source>
</evidence>
<dbReference type="InterPro" id="IPR013783">
    <property type="entry name" value="Ig-like_fold"/>
</dbReference>
<keyword evidence="10" id="KW-0325">Glycoprotein</keyword>
<keyword evidence="11" id="KW-0393">Immunoglobulin domain</keyword>
<keyword evidence="5" id="KW-0677">Repeat</keyword>
<dbReference type="PROSITE" id="PS50006">
    <property type="entry name" value="FHA_DOMAIN"/>
    <property type="match status" value="1"/>
</dbReference>
<evidence type="ECO:0000256" key="6">
    <source>
        <dbReference type="ARBA" id="ARBA00022889"/>
    </source>
</evidence>
<feature type="compositionally biased region" description="Low complexity" evidence="12">
    <location>
        <begin position="923"/>
        <end position="934"/>
    </location>
</feature>
<dbReference type="InterPro" id="IPR003961">
    <property type="entry name" value="FN3_dom"/>
</dbReference>
<dbReference type="InterPro" id="IPR036116">
    <property type="entry name" value="FN3_sf"/>
</dbReference>
<feature type="region of interest" description="Disordered" evidence="12">
    <location>
        <begin position="685"/>
        <end position="706"/>
    </location>
</feature>
<dbReference type="GO" id="GO:0007155">
    <property type="term" value="P:cell adhesion"/>
    <property type="evidence" value="ECO:0007669"/>
    <property type="project" value="UniProtKB-KW"/>
</dbReference>
<evidence type="ECO:0000259" key="17">
    <source>
        <dbReference type="PROSITE" id="PS50853"/>
    </source>
</evidence>
<keyword evidence="6" id="KW-0130">Cell adhesion</keyword>
<feature type="domain" description="Fibronectin type-III" evidence="17">
    <location>
        <begin position="503"/>
        <end position="600"/>
    </location>
</feature>
<dbReference type="FunFam" id="2.60.40.10:FF:000086">
    <property type="entry name" value="Neural cell adhesion molecule 1"/>
    <property type="match status" value="1"/>
</dbReference>
<evidence type="ECO:0000256" key="9">
    <source>
        <dbReference type="ARBA" id="ARBA00023157"/>
    </source>
</evidence>
<evidence type="ECO:0000256" key="5">
    <source>
        <dbReference type="ARBA" id="ARBA00022737"/>
    </source>
</evidence>
<evidence type="ECO:0000256" key="1">
    <source>
        <dbReference type="ARBA" id="ARBA00004251"/>
    </source>
</evidence>
<feature type="domain" description="Ig-like" evidence="16">
    <location>
        <begin position="115"/>
        <end position="197"/>
    </location>
</feature>
<evidence type="ECO:0000256" key="13">
    <source>
        <dbReference type="SAM" id="Phobius"/>
    </source>
</evidence>
<evidence type="ECO:0000313" key="19">
    <source>
        <dbReference type="Proteomes" id="UP000694397"/>
    </source>
</evidence>
<dbReference type="Pfam" id="PF00041">
    <property type="entry name" value="fn3"/>
    <property type="match status" value="2"/>
</dbReference>
<feature type="transmembrane region" description="Helical" evidence="13">
    <location>
        <begin position="714"/>
        <end position="737"/>
    </location>
</feature>
<dbReference type="Gene3D" id="2.60.40.10">
    <property type="entry name" value="Immunoglobulins"/>
    <property type="match status" value="7"/>
</dbReference>
<reference evidence="18 19" key="1">
    <citation type="submission" date="2019-04" db="EMBL/GenBank/DDBJ databases">
        <authorList>
            <consortium name="Wellcome Sanger Institute Data Sharing"/>
        </authorList>
    </citation>
    <scope>NUCLEOTIDE SEQUENCE [LARGE SCALE GENOMIC DNA]</scope>
</reference>
<keyword evidence="2" id="KW-1003">Cell membrane</keyword>
<organism evidence="18 19">
    <name type="scientific">Scleropages formosus</name>
    <name type="common">Asian bonytongue</name>
    <name type="synonym">Osteoglossum formosum</name>
    <dbReference type="NCBI Taxonomy" id="113540"/>
    <lineage>
        <taxon>Eukaryota</taxon>
        <taxon>Metazoa</taxon>
        <taxon>Chordata</taxon>
        <taxon>Craniata</taxon>
        <taxon>Vertebrata</taxon>
        <taxon>Euteleostomi</taxon>
        <taxon>Actinopterygii</taxon>
        <taxon>Neopterygii</taxon>
        <taxon>Teleostei</taxon>
        <taxon>Osteoglossocephala</taxon>
        <taxon>Osteoglossomorpha</taxon>
        <taxon>Osteoglossiformes</taxon>
        <taxon>Osteoglossidae</taxon>
        <taxon>Scleropages</taxon>
    </lineage>
</organism>
<dbReference type="SMART" id="SM00060">
    <property type="entry name" value="FN3"/>
    <property type="match status" value="2"/>
</dbReference>
<dbReference type="InterPro" id="IPR009138">
    <property type="entry name" value="Neural_cell_adh"/>
</dbReference>
<dbReference type="Ensembl" id="ENSSFOT00015004208.2">
    <property type="protein sequence ID" value="ENSSFOP00015004140.2"/>
    <property type="gene ID" value="ENSSFOG00015002715.2"/>
</dbReference>
<evidence type="ECO:0000259" key="15">
    <source>
        <dbReference type="PROSITE" id="PS50006"/>
    </source>
</evidence>
<reference evidence="18" key="2">
    <citation type="submission" date="2025-08" db="UniProtKB">
        <authorList>
            <consortium name="Ensembl"/>
        </authorList>
    </citation>
    <scope>IDENTIFICATION</scope>
</reference>
<evidence type="ECO:0000256" key="14">
    <source>
        <dbReference type="SAM" id="SignalP"/>
    </source>
</evidence>
<comment type="subcellular location">
    <subcellularLocation>
        <location evidence="1">Cell membrane</location>
        <topology evidence="1">Single-pass type I membrane protein</topology>
    </subcellularLocation>
</comment>
<dbReference type="PANTHER" id="PTHR12231">
    <property type="entry name" value="CTX-RELATED TYPE I TRANSMEMBRANE PROTEIN"/>
    <property type="match status" value="1"/>
</dbReference>
<keyword evidence="19" id="KW-1185">Reference proteome</keyword>
<proteinExistence type="predicted"/>
<dbReference type="SMART" id="SM00408">
    <property type="entry name" value="IGc2"/>
    <property type="match status" value="5"/>
</dbReference>
<dbReference type="InterPro" id="IPR013098">
    <property type="entry name" value="Ig_I-set"/>
</dbReference>
<evidence type="ECO:0000256" key="11">
    <source>
        <dbReference type="ARBA" id="ARBA00023319"/>
    </source>
</evidence>
<dbReference type="GeneTree" id="ENSGT00940000155743"/>
<feature type="signal peptide" evidence="14">
    <location>
        <begin position="1"/>
        <end position="19"/>
    </location>
</feature>
<reference evidence="18" key="3">
    <citation type="submission" date="2025-09" db="UniProtKB">
        <authorList>
            <consortium name="Ensembl"/>
        </authorList>
    </citation>
    <scope>IDENTIFICATION</scope>
</reference>
<keyword evidence="4 14" id="KW-0732">Signal</keyword>
<keyword evidence="7 13" id="KW-1133">Transmembrane helix</keyword>
<feature type="domain" description="Fibronectin type-III" evidence="17">
    <location>
        <begin position="602"/>
        <end position="698"/>
    </location>
</feature>
<dbReference type="PROSITE" id="PS50853">
    <property type="entry name" value="FN3"/>
    <property type="match status" value="2"/>
</dbReference>